<reference evidence="8 10" key="1">
    <citation type="submission" date="2020-07" db="EMBL/GenBank/DDBJ databases">
        <authorList>
            <person name="Criscuolo A."/>
        </authorList>
    </citation>
    <scope>NUCLEOTIDE SEQUENCE [LARGE SCALE GENOMIC DNA]</scope>
    <source>
        <strain evidence="8">CIP111751</strain>
    </source>
</reference>
<name>A0A6V7R1N8_9STAP</name>
<dbReference type="PANTHER" id="PTHR37299:SF1">
    <property type="entry name" value="STAGE 0 SPORULATION PROTEIN A HOMOLOG"/>
    <property type="match status" value="1"/>
</dbReference>
<dbReference type="PROSITE" id="PS50110">
    <property type="entry name" value="RESPONSE_REGULATORY"/>
    <property type="match status" value="1"/>
</dbReference>
<keyword evidence="1 5" id="KW-0597">Phosphoprotein</keyword>
<accession>A0A6V7R1N8</accession>
<feature type="modified residue" description="4-aspartylphosphate" evidence="5">
    <location>
        <position position="57"/>
    </location>
</feature>
<evidence type="ECO:0000313" key="11">
    <source>
        <dbReference type="Proteomes" id="UP000545588"/>
    </source>
</evidence>
<dbReference type="PANTHER" id="PTHR37299">
    <property type="entry name" value="TRANSCRIPTIONAL REGULATOR-RELATED"/>
    <property type="match status" value="1"/>
</dbReference>
<feature type="domain" description="HTH LytTR-type" evidence="7">
    <location>
        <begin position="134"/>
        <end position="239"/>
    </location>
</feature>
<dbReference type="PROSITE" id="PS50930">
    <property type="entry name" value="HTH_LYTTR"/>
    <property type="match status" value="1"/>
</dbReference>
<keyword evidence="3" id="KW-0238">DNA-binding</keyword>
<dbReference type="Pfam" id="PF00072">
    <property type="entry name" value="Response_reg"/>
    <property type="match status" value="1"/>
</dbReference>
<protein>
    <submittedName>
        <fullName evidence="8">Transcriptional regulatory protein YpdB</fullName>
    </submittedName>
    <submittedName>
        <fullName evidence="9">Two-component system response regulator LytT</fullName>
    </submittedName>
</protein>
<evidence type="ECO:0000256" key="3">
    <source>
        <dbReference type="ARBA" id="ARBA00023125"/>
    </source>
</evidence>
<keyword evidence="2" id="KW-0805">Transcription regulation</keyword>
<evidence type="ECO:0000259" key="7">
    <source>
        <dbReference type="PROSITE" id="PS50930"/>
    </source>
</evidence>
<dbReference type="EMBL" id="JACHFF010000002">
    <property type="protein sequence ID" value="MBB6423633.1"/>
    <property type="molecule type" value="Genomic_DNA"/>
</dbReference>
<dbReference type="SMART" id="SM00850">
    <property type="entry name" value="LytTR"/>
    <property type="match status" value="1"/>
</dbReference>
<evidence type="ECO:0000313" key="8">
    <source>
        <dbReference type="EMBL" id="CAD2071249.1"/>
    </source>
</evidence>
<dbReference type="SUPFAM" id="SSF52172">
    <property type="entry name" value="CheY-like"/>
    <property type="match status" value="1"/>
</dbReference>
<evidence type="ECO:0000256" key="2">
    <source>
        <dbReference type="ARBA" id="ARBA00023015"/>
    </source>
</evidence>
<dbReference type="Pfam" id="PF04397">
    <property type="entry name" value="LytTR"/>
    <property type="match status" value="1"/>
</dbReference>
<evidence type="ECO:0000313" key="10">
    <source>
        <dbReference type="Proteomes" id="UP000534001"/>
    </source>
</evidence>
<dbReference type="Gene3D" id="3.40.50.2300">
    <property type="match status" value="1"/>
</dbReference>
<dbReference type="InterPro" id="IPR011006">
    <property type="entry name" value="CheY-like_superfamily"/>
</dbReference>
<proteinExistence type="predicted"/>
<dbReference type="RefSeq" id="WP_184283446.1">
    <property type="nucleotide sequence ID" value="NZ_BMCO01000002.1"/>
</dbReference>
<dbReference type="InterPro" id="IPR001789">
    <property type="entry name" value="Sig_transdc_resp-reg_receiver"/>
</dbReference>
<dbReference type="Proteomes" id="UP000534001">
    <property type="component" value="Unassembled WGS sequence"/>
</dbReference>
<keyword evidence="4" id="KW-0804">Transcription</keyword>
<dbReference type="AlphaFoldDB" id="A0A6V7R1N8"/>
<dbReference type="InterPro" id="IPR046947">
    <property type="entry name" value="LytR-like"/>
</dbReference>
<dbReference type="InterPro" id="IPR007492">
    <property type="entry name" value="LytTR_DNA-bd_dom"/>
</dbReference>
<organism evidence="8 10">
    <name type="scientific">Jeotgalicoccus coquinae</name>
    <dbReference type="NCBI Taxonomy" id="709509"/>
    <lineage>
        <taxon>Bacteria</taxon>
        <taxon>Bacillati</taxon>
        <taxon>Bacillota</taxon>
        <taxon>Bacilli</taxon>
        <taxon>Bacillales</taxon>
        <taxon>Staphylococcaceae</taxon>
        <taxon>Jeotgalicoccus</taxon>
    </lineage>
</organism>
<dbReference type="Gene3D" id="2.40.50.40">
    <property type="match status" value="1"/>
</dbReference>
<evidence type="ECO:0000256" key="1">
    <source>
        <dbReference type="ARBA" id="ARBA00022553"/>
    </source>
</evidence>
<dbReference type="Proteomes" id="UP000545588">
    <property type="component" value="Unassembled WGS sequence"/>
</dbReference>
<reference evidence="9 11" key="2">
    <citation type="submission" date="2020-08" db="EMBL/GenBank/DDBJ databases">
        <title>Genomic Encyclopedia of Type Strains, Phase IV (KMG-IV): sequencing the most valuable type-strain genomes for metagenomic binning, comparative biology and taxonomic classification.</title>
        <authorList>
            <person name="Goeker M."/>
        </authorList>
    </citation>
    <scope>NUCLEOTIDE SEQUENCE [LARGE SCALE GENOMIC DNA]</scope>
    <source>
        <strain evidence="9 11">DSM 22419</strain>
    </source>
</reference>
<sequence length="239" mass="26601">MNQTIKTLVADDEKYSREEVKFLLQEHPSIQITGEAATGQEALSKIIADEPDLLLLDIDMPEMTGTELAVILKKMKNPPLIIFTTAYSEYAVEAFKVQAAGYLLKPIDETELTEAVAHAAGLLESKRGPAKGKLAVGVDEAVTYLNPADVLFASRENKTTTVVSSKGTFKSRMPLKELESRLLHHSFFRVHKSYLVNTEMITEMTPWFNGAFQLTLNGTDVQIPVSRNYVKALRTQIEL</sequence>
<keyword evidence="11" id="KW-1185">Reference proteome</keyword>
<dbReference type="SMART" id="SM00448">
    <property type="entry name" value="REC"/>
    <property type="match status" value="1"/>
</dbReference>
<comment type="caution">
    <text evidence="8">The sequence shown here is derived from an EMBL/GenBank/DDBJ whole genome shotgun (WGS) entry which is preliminary data.</text>
</comment>
<dbReference type="Gene3D" id="2.20.25.10">
    <property type="match status" value="1"/>
</dbReference>
<feature type="domain" description="Response regulatory" evidence="6">
    <location>
        <begin position="6"/>
        <end position="120"/>
    </location>
</feature>
<dbReference type="EMBL" id="CAJEWA010000004">
    <property type="protein sequence ID" value="CAD2071249.1"/>
    <property type="molecule type" value="Genomic_DNA"/>
</dbReference>
<evidence type="ECO:0000256" key="5">
    <source>
        <dbReference type="PROSITE-ProRule" id="PRU00169"/>
    </source>
</evidence>
<evidence type="ECO:0000313" key="9">
    <source>
        <dbReference type="EMBL" id="MBB6423633.1"/>
    </source>
</evidence>
<dbReference type="GO" id="GO:0000156">
    <property type="term" value="F:phosphorelay response regulator activity"/>
    <property type="evidence" value="ECO:0007669"/>
    <property type="project" value="InterPro"/>
</dbReference>
<gene>
    <name evidence="8" type="primary">ypdB_1</name>
    <name evidence="9" type="ORF">HNR41_001605</name>
    <name evidence="8" type="ORF">JEOCOQ751_00177</name>
</gene>
<dbReference type="GO" id="GO:0003677">
    <property type="term" value="F:DNA binding"/>
    <property type="evidence" value="ECO:0007669"/>
    <property type="project" value="UniProtKB-KW"/>
</dbReference>
<evidence type="ECO:0000256" key="4">
    <source>
        <dbReference type="ARBA" id="ARBA00023163"/>
    </source>
</evidence>
<evidence type="ECO:0000259" key="6">
    <source>
        <dbReference type="PROSITE" id="PS50110"/>
    </source>
</evidence>